<evidence type="ECO:0000256" key="1">
    <source>
        <dbReference type="SAM" id="MobiDB-lite"/>
    </source>
</evidence>
<name>A0AAD6MKM0_9ROSI</name>
<organism evidence="2 3">
    <name type="scientific">Populus alba x Populus x berolinensis</name>
    <dbReference type="NCBI Taxonomy" id="444605"/>
    <lineage>
        <taxon>Eukaryota</taxon>
        <taxon>Viridiplantae</taxon>
        <taxon>Streptophyta</taxon>
        <taxon>Embryophyta</taxon>
        <taxon>Tracheophyta</taxon>
        <taxon>Spermatophyta</taxon>
        <taxon>Magnoliopsida</taxon>
        <taxon>eudicotyledons</taxon>
        <taxon>Gunneridae</taxon>
        <taxon>Pentapetalae</taxon>
        <taxon>rosids</taxon>
        <taxon>fabids</taxon>
        <taxon>Malpighiales</taxon>
        <taxon>Salicaceae</taxon>
        <taxon>Saliceae</taxon>
        <taxon>Populus</taxon>
    </lineage>
</organism>
<evidence type="ECO:0000313" key="3">
    <source>
        <dbReference type="Proteomes" id="UP001164929"/>
    </source>
</evidence>
<proteinExistence type="predicted"/>
<reference evidence="2" key="1">
    <citation type="journal article" date="2023" name="Mol. Ecol. Resour.">
        <title>Chromosome-level genome assembly of a triploid poplar Populus alba 'Berolinensis'.</title>
        <authorList>
            <person name="Chen S."/>
            <person name="Yu Y."/>
            <person name="Wang X."/>
            <person name="Wang S."/>
            <person name="Zhang T."/>
            <person name="Zhou Y."/>
            <person name="He R."/>
            <person name="Meng N."/>
            <person name="Wang Y."/>
            <person name="Liu W."/>
            <person name="Liu Z."/>
            <person name="Liu J."/>
            <person name="Guo Q."/>
            <person name="Huang H."/>
            <person name="Sederoff R.R."/>
            <person name="Wang G."/>
            <person name="Qu G."/>
            <person name="Chen S."/>
        </authorList>
    </citation>
    <scope>NUCLEOTIDE SEQUENCE</scope>
    <source>
        <strain evidence="2">SC-2020</strain>
    </source>
</reference>
<dbReference type="Proteomes" id="UP001164929">
    <property type="component" value="Chromosome 8"/>
</dbReference>
<feature type="region of interest" description="Disordered" evidence="1">
    <location>
        <begin position="15"/>
        <end position="52"/>
    </location>
</feature>
<feature type="compositionally biased region" description="Low complexity" evidence="1">
    <location>
        <begin position="40"/>
        <end position="49"/>
    </location>
</feature>
<accession>A0AAD6MKM0</accession>
<comment type="caution">
    <text evidence="2">The sequence shown here is derived from an EMBL/GenBank/DDBJ whole genome shotgun (WGS) entry which is preliminary data.</text>
</comment>
<gene>
    <name evidence="2" type="ORF">NC653_019828</name>
</gene>
<dbReference type="AlphaFoldDB" id="A0AAD6MKM0"/>
<dbReference type="EMBL" id="JAQIZT010000008">
    <property type="protein sequence ID" value="KAJ6986445.1"/>
    <property type="molecule type" value="Genomic_DNA"/>
</dbReference>
<keyword evidence="3" id="KW-1185">Reference proteome</keyword>
<evidence type="ECO:0000313" key="2">
    <source>
        <dbReference type="EMBL" id="KAJ6986445.1"/>
    </source>
</evidence>
<sequence>MAFVLLYDQEMKGLKMKSKDPQRNKRCGRGGSDDERNTRSRNSSNCNRSLGGVGGAYGPRNLVGVREWLPLSRQKVSELGVSDEGKFDPSVNAQGLLSVLYNLSELYPCKKTGKSVDNVRLINPKKIRIDLISPGAEDEFPSNGESLQGGFHQIFVTTCNKLTAILVTLFITEQPNGHPSFVSKGAISCGAQLNEDTDCSRTNDEPEHEINSLDSCWTKESLMALISGKYMIVYTIWMLQIEPTIYG</sequence>
<protein>
    <submittedName>
        <fullName evidence="2">Uncharacterized protein</fullName>
    </submittedName>
</protein>